<dbReference type="AlphaFoldDB" id="A0A5B7I1S7"/>
<reference evidence="1 2" key="1">
    <citation type="submission" date="2019-05" db="EMBL/GenBank/DDBJ databases">
        <title>Another draft genome of Portunus trituberculatus and its Hox gene families provides insights of decapod evolution.</title>
        <authorList>
            <person name="Jeong J.-H."/>
            <person name="Song I."/>
            <person name="Kim S."/>
            <person name="Choi T."/>
            <person name="Kim D."/>
            <person name="Ryu S."/>
            <person name="Kim W."/>
        </authorList>
    </citation>
    <scope>NUCLEOTIDE SEQUENCE [LARGE SCALE GENOMIC DNA]</scope>
    <source>
        <tissue evidence="1">Muscle</tissue>
    </source>
</reference>
<dbReference type="Proteomes" id="UP000324222">
    <property type="component" value="Unassembled WGS sequence"/>
</dbReference>
<protein>
    <submittedName>
        <fullName evidence="1">Uncharacterized protein</fullName>
    </submittedName>
</protein>
<evidence type="ECO:0000313" key="1">
    <source>
        <dbReference type="EMBL" id="MPC75859.1"/>
    </source>
</evidence>
<sequence length="62" mass="7236">MGSLRACAAWWSSPVNHRNLRGPCESIRHCLCRPKGISQRIPYEKGRLRWRWQRSHDLPPAG</sequence>
<comment type="caution">
    <text evidence="1">The sequence shown here is derived from an EMBL/GenBank/DDBJ whole genome shotgun (WGS) entry which is preliminary data.</text>
</comment>
<keyword evidence="2" id="KW-1185">Reference proteome</keyword>
<dbReference type="EMBL" id="VSRR010042032">
    <property type="protein sequence ID" value="MPC75859.1"/>
    <property type="molecule type" value="Genomic_DNA"/>
</dbReference>
<proteinExistence type="predicted"/>
<accession>A0A5B7I1S7</accession>
<evidence type="ECO:0000313" key="2">
    <source>
        <dbReference type="Proteomes" id="UP000324222"/>
    </source>
</evidence>
<organism evidence="1 2">
    <name type="scientific">Portunus trituberculatus</name>
    <name type="common">Swimming crab</name>
    <name type="synonym">Neptunus trituberculatus</name>
    <dbReference type="NCBI Taxonomy" id="210409"/>
    <lineage>
        <taxon>Eukaryota</taxon>
        <taxon>Metazoa</taxon>
        <taxon>Ecdysozoa</taxon>
        <taxon>Arthropoda</taxon>
        <taxon>Crustacea</taxon>
        <taxon>Multicrustacea</taxon>
        <taxon>Malacostraca</taxon>
        <taxon>Eumalacostraca</taxon>
        <taxon>Eucarida</taxon>
        <taxon>Decapoda</taxon>
        <taxon>Pleocyemata</taxon>
        <taxon>Brachyura</taxon>
        <taxon>Eubrachyura</taxon>
        <taxon>Portunoidea</taxon>
        <taxon>Portunidae</taxon>
        <taxon>Portuninae</taxon>
        <taxon>Portunus</taxon>
    </lineage>
</organism>
<gene>
    <name evidence="1" type="ORF">E2C01_070256</name>
</gene>
<name>A0A5B7I1S7_PORTR</name>